<evidence type="ECO:0000313" key="1">
    <source>
        <dbReference type="EMBL" id="KIK43328.1"/>
    </source>
</evidence>
<sequence>MNSITTRFGITTATTWLHQLAGPCQSLPSLVTHPDFLDSRNALANVAHCYTTSPKRST</sequence>
<reference evidence="1 2" key="1">
    <citation type="submission" date="2014-04" db="EMBL/GenBank/DDBJ databases">
        <authorList>
            <consortium name="DOE Joint Genome Institute"/>
            <person name="Kuo A."/>
            <person name="Ruytinx J."/>
            <person name="Rineau F."/>
            <person name="Colpaert J."/>
            <person name="Kohler A."/>
            <person name="Nagy L.G."/>
            <person name="Floudas D."/>
            <person name="Copeland A."/>
            <person name="Barry K.W."/>
            <person name="Cichocki N."/>
            <person name="Veneault-Fourrey C."/>
            <person name="LaButti K."/>
            <person name="Lindquist E.A."/>
            <person name="Lipzen A."/>
            <person name="Lundell T."/>
            <person name="Morin E."/>
            <person name="Murat C."/>
            <person name="Sun H."/>
            <person name="Tunlid A."/>
            <person name="Henrissat B."/>
            <person name="Grigoriev I.V."/>
            <person name="Hibbett D.S."/>
            <person name="Martin F."/>
            <person name="Nordberg H.P."/>
            <person name="Cantor M.N."/>
            <person name="Hua S.X."/>
        </authorList>
    </citation>
    <scope>NUCLEOTIDE SEQUENCE [LARGE SCALE GENOMIC DNA]</scope>
    <source>
        <strain evidence="1 2">UH-Slu-Lm8-n1</strain>
    </source>
</reference>
<accession>A0A0D0BJA1</accession>
<organism evidence="1 2">
    <name type="scientific">Suillus luteus UH-Slu-Lm8-n1</name>
    <dbReference type="NCBI Taxonomy" id="930992"/>
    <lineage>
        <taxon>Eukaryota</taxon>
        <taxon>Fungi</taxon>
        <taxon>Dikarya</taxon>
        <taxon>Basidiomycota</taxon>
        <taxon>Agaricomycotina</taxon>
        <taxon>Agaricomycetes</taxon>
        <taxon>Agaricomycetidae</taxon>
        <taxon>Boletales</taxon>
        <taxon>Suillineae</taxon>
        <taxon>Suillaceae</taxon>
        <taxon>Suillus</taxon>
    </lineage>
</organism>
<proteinExistence type="predicted"/>
<dbReference type="AlphaFoldDB" id="A0A0D0BJA1"/>
<dbReference type="Proteomes" id="UP000054485">
    <property type="component" value="Unassembled WGS sequence"/>
</dbReference>
<protein>
    <submittedName>
        <fullName evidence="1">Uncharacterized protein</fullName>
    </submittedName>
</protein>
<name>A0A0D0BJA1_9AGAM</name>
<gene>
    <name evidence="1" type="ORF">CY34DRAFT_716900</name>
</gene>
<dbReference type="HOGENOM" id="CLU_2980678_0_0_1"/>
<dbReference type="InParanoid" id="A0A0D0BJA1"/>
<dbReference type="EMBL" id="KN835215">
    <property type="protein sequence ID" value="KIK43328.1"/>
    <property type="molecule type" value="Genomic_DNA"/>
</dbReference>
<reference evidence="2" key="2">
    <citation type="submission" date="2015-01" db="EMBL/GenBank/DDBJ databases">
        <title>Evolutionary Origins and Diversification of the Mycorrhizal Mutualists.</title>
        <authorList>
            <consortium name="DOE Joint Genome Institute"/>
            <consortium name="Mycorrhizal Genomics Consortium"/>
            <person name="Kohler A."/>
            <person name="Kuo A."/>
            <person name="Nagy L.G."/>
            <person name="Floudas D."/>
            <person name="Copeland A."/>
            <person name="Barry K.W."/>
            <person name="Cichocki N."/>
            <person name="Veneault-Fourrey C."/>
            <person name="LaButti K."/>
            <person name="Lindquist E.A."/>
            <person name="Lipzen A."/>
            <person name="Lundell T."/>
            <person name="Morin E."/>
            <person name="Murat C."/>
            <person name="Riley R."/>
            <person name="Ohm R."/>
            <person name="Sun H."/>
            <person name="Tunlid A."/>
            <person name="Henrissat B."/>
            <person name="Grigoriev I.V."/>
            <person name="Hibbett D.S."/>
            <person name="Martin F."/>
        </authorList>
    </citation>
    <scope>NUCLEOTIDE SEQUENCE [LARGE SCALE GENOMIC DNA]</scope>
    <source>
        <strain evidence="2">UH-Slu-Lm8-n1</strain>
    </source>
</reference>
<evidence type="ECO:0000313" key="2">
    <source>
        <dbReference type="Proteomes" id="UP000054485"/>
    </source>
</evidence>
<keyword evidence="2" id="KW-1185">Reference proteome</keyword>